<name>A0A023GB12_AMBTT</name>
<dbReference type="EMBL" id="GBBM01004341">
    <property type="protein sequence ID" value="JAC31077.1"/>
    <property type="molecule type" value="mRNA"/>
</dbReference>
<protein>
    <submittedName>
        <fullName evidence="2">Putative licpodalin-4 1</fullName>
    </submittedName>
</protein>
<feature type="chain" id="PRO_5001520949" evidence="1">
    <location>
        <begin position="20"/>
        <end position="225"/>
    </location>
</feature>
<dbReference type="GO" id="GO:0043176">
    <property type="term" value="F:amine binding"/>
    <property type="evidence" value="ECO:0007669"/>
    <property type="project" value="InterPro"/>
</dbReference>
<dbReference type="AlphaFoldDB" id="A0A023GB12"/>
<dbReference type="Gene3D" id="2.40.128.20">
    <property type="match status" value="1"/>
</dbReference>
<reference evidence="2" key="1">
    <citation type="submission" date="2014-03" db="EMBL/GenBank/DDBJ databases">
        <title>The sialotranscriptome of Amblyomma triste, Amblyomma parvum and Amblyomma cajennense ticks, uncovered by 454-based RNA-seq.</title>
        <authorList>
            <person name="Garcia G.R."/>
            <person name="Gardinassi L.G."/>
            <person name="Ribeiro J.M."/>
            <person name="Anatriello E."/>
            <person name="Ferreira B.R."/>
            <person name="Moreira H.N."/>
            <person name="Mafra C."/>
            <person name="Olegario M.M."/>
            <person name="Szabo P.J."/>
            <person name="Miranda-Santos I.K."/>
            <person name="Maruyama S.R."/>
        </authorList>
    </citation>
    <scope>NUCLEOTIDE SEQUENCE</scope>
    <source>
        <strain evidence="2">Mato Grasso do Sul</strain>
        <tissue evidence="2">Salivary glands</tissue>
    </source>
</reference>
<evidence type="ECO:0000256" key="1">
    <source>
        <dbReference type="SAM" id="SignalP"/>
    </source>
</evidence>
<proteinExistence type="evidence at transcript level"/>
<accession>A0A023GB12</accession>
<dbReference type="SUPFAM" id="SSF50814">
    <property type="entry name" value="Lipocalins"/>
    <property type="match status" value="1"/>
</dbReference>
<sequence>MFILELSFVITFCADKTMSASSKTEPYEEDELHFNEQKILEVMSIHGKIFVKERNYHTNTYFRCHNIRIEEKLDNTTFTLLLGAAPSVNKTTSYILYINSTVKLLKTGRHLQYNAGNFTYFHGGLFQVRKLLHIGSNKTCIIMLENRNLSSGLAECQLLMPAKAIDGSIPPKCDIIYRENCPGESVELYNEYCKKLAYLSSPKALDIYYGSEDAKEKGLLALVSA</sequence>
<feature type="signal peptide" evidence="1">
    <location>
        <begin position="1"/>
        <end position="19"/>
    </location>
</feature>
<organism evidence="2">
    <name type="scientific">Amblyomma triste</name>
    <name type="common">Neotropical tick</name>
    <dbReference type="NCBI Taxonomy" id="251400"/>
    <lineage>
        <taxon>Eukaryota</taxon>
        <taxon>Metazoa</taxon>
        <taxon>Ecdysozoa</taxon>
        <taxon>Arthropoda</taxon>
        <taxon>Chelicerata</taxon>
        <taxon>Arachnida</taxon>
        <taxon>Acari</taxon>
        <taxon>Parasitiformes</taxon>
        <taxon>Ixodida</taxon>
        <taxon>Ixodoidea</taxon>
        <taxon>Ixodidae</taxon>
        <taxon>Amblyomminae</taxon>
        <taxon>Amblyomma</taxon>
    </lineage>
</organism>
<dbReference type="GO" id="GO:0030682">
    <property type="term" value="P:symbiont-mediated perturbation of host defenses"/>
    <property type="evidence" value="ECO:0007669"/>
    <property type="project" value="InterPro"/>
</dbReference>
<dbReference type="InterPro" id="IPR012674">
    <property type="entry name" value="Calycin"/>
</dbReference>
<keyword evidence="1" id="KW-0732">Signal</keyword>
<dbReference type="Pfam" id="PF02098">
    <property type="entry name" value="His_binding"/>
    <property type="match status" value="1"/>
</dbReference>
<dbReference type="InterPro" id="IPR002970">
    <property type="entry name" value="Tick_his-bd"/>
</dbReference>
<evidence type="ECO:0000313" key="2">
    <source>
        <dbReference type="EMBL" id="JAC31077.1"/>
    </source>
</evidence>